<name>A0A1Y1Z242_9PLEO</name>
<comment type="caution">
    <text evidence="2">The sequence shown here is derived from an EMBL/GenBank/DDBJ whole genome shotgun (WGS) entry which is preliminary data.</text>
</comment>
<evidence type="ECO:0000313" key="2">
    <source>
        <dbReference type="EMBL" id="ORY04370.1"/>
    </source>
</evidence>
<dbReference type="EMBL" id="MCFA01000136">
    <property type="protein sequence ID" value="ORY04370.1"/>
    <property type="molecule type" value="Genomic_DNA"/>
</dbReference>
<proteinExistence type="predicted"/>
<reference evidence="2 3" key="1">
    <citation type="submission" date="2016-07" db="EMBL/GenBank/DDBJ databases">
        <title>Pervasive Adenine N6-methylation of Active Genes in Fungi.</title>
        <authorList>
            <consortium name="DOE Joint Genome Institute"/>
            <person name="Mondo S.J."/>
            <person name="Dannebaum R.O."/>
            <person name="Kuo R.C."/>
            <person name="Labutti K."/>
            <person name="Haridas S."/>
            <person name="Kuo A."/>
            <person name="Salamov A."/>
            <person name="Ahrendt S.R."/>
            <person name="Lipzen A."/>
            <person name="Sullivan W."/>
            <person name="Andreopoulos W.B."/>
            <person name="Clum A."/>
            <person name="Lindquist E."/>
            <person name="Daum C."/>
            <person name="Ramamoorthy G.K."/>
            <person name="Gryganskyi A."/>
            <person name="Culley D."/>
            <person name="Magnuson J.K."/>
            <person name="James T.Y."/>
            <person name="O'Malley M.A."/>
            <person name="Stajich J.E."/>
            <person name="Spatafora J.W."/>
            <person name="Visel A."/>
            <person name="Grigoriev I.V."/>
        </authorList>
    </citation>
    <scope>NUCLEOTIDE SEQUENCE [LARGE SCALE GENOMIC DNA]</scope>
    <source>
        <strain evidence="2 3">CBS 115471</strain>
    </source>
</reference>
<keyword evidence="3" id="KW-1185">Reference proteome</keyword>
<feature type="compositionally biased region" description="Polar residues" evidence="1">
    <location>
        <begin position="99"/>
        <end position="109"/>
    </location>
</feature>
<evidence type="ECO:0000256" key="1">
    <source>
        <dbReference type="SAM" id="MobiDB-lite"/>
    </source>
</evidence>
<accession>A0A1Y1Z242</accession>
<feature type="region of interest" description="Disordered" evidence="1">
    <location>
        <begin position="83"/>
        <end position="109"/>
    </location>
</feature>
<dbReference type="Proteomes" id="UP000193144">
    <property type="component" value="Unassembled WGS sequence"/>
</dbReference>
<dbReference type="AlphaFoldDB" id="A0A1Y1Z242"/>
<gene>
    <name evidence="2" type="ORF">BCR34DRAFT_57046</name>
</gene>
<protein>
    <submittedName>
        <fullName evidence="2">Uncharacterized protein</fullName>
    </submittedName>
</protein>
<evidence type="ECO:0000313" key="3">
    <source>
        <dbReference type="Proteomes" id="UP000193144"/>
    </source>
</evidence>
<organism evidence="2 3">
    <name type="scientific">Clohesyomyces aquaticus</name>
    <dbReference type="NCBI Taxonomy" id="1231657"/>
    <lineage>
        <taxon>Eukaryota</taxon>
        <taxon>Fungi</taxon>
        <taxon>Dikarya</taxon>
        <taxon>Ascomycota</taxon>
        <taxon>Pezizomycotina</taxon>
        <taxon>Dothideomycetes</taxon>
        <taxon>Pleosporomycetidae</taxon>
        <taxon>Pleosporales</taxon>
        <taxon>Lindgomycetaceae</taxon>
        <taxon>Clohesyomyces</taxon>
    </lineage>
</organism>
<sequence length="217" mass="24195">MNAPTFPFIMLRSRARCQIGISSLPCLLQHPITGQTLPALQFQIPRVAEYRSSHNRCIGWCECGCQSSPALFSVRYYHRGKAVPTDDQTGTASADPVTETGTRQHSKLPNTVLELQDGSKHTNVWEPESDVKQVCLISDDGTKITPAENVLVGQDACRELSRREQKLIPRHEIQEEGWKTAPLARIAALMSCRPIAQRGMLLVYKWTLTGLNPETLT</sequence>